<evidence type="ECO:0000313" key="3">
    <source>
        <dbReference type="EMBL" id="GAB94912.1"/>
    </source>
</evidence>
<dbReference type="GO" id="GO:0047464">
    <property type="term" value="F:heparosan-N-sulfate-glucuronate 5-epimerase activity"/>
    <property type="evidence" value="ECO:0007669"/>
    <property type="project" value="InterPro"/>
</dbReference>
<evidence type="ECO:0000256" key="1">
    <source>
        <dbReference type="SAM" id="SignalP"/>
    </source>
</evidence>
<dbReference type="PANTHER" id="PTHR13174">
    <property type="entry name" value="D-GLUCURONYL C5-EPIMERASE"/>
    <property type="match status" value="1"/>
</dbReference>
<dbReference type="Proteomes" id="UP000008366">
    <property type="component" value="Unassembled WGS sequence"/>
</dbReference>
<feature type="domain" description="D-glucuronyl C5-epimerase C-terminal" evidence="2">
    <location>
        <begin position="212"/>
        <end position="384"/>
    </location>
</feature>
<keyword evidence="4" id="KW-1185">Reference proteome</keyword>
<feature type="chain" id="PRO_5003896045" description="D-glucuronyl C5-epimerase C-terminal domain-containing protein" evidence="1">
    <location>
        <begin position="24"/>
        <end position="552"/>
    </location>
</feature>
<dbReference type="OrthoDB" id="5241829at2"/>
<feature type="signal peptide" evidence="1">
    <location>
        <begin position="1"/>
        <end position="23"/>
    </location>
</feature>
<proteinExistence type="predicted"/>
<name>K6WS53_9MICO</name>
<dbReference type="PANTHER" id="PTHR13174:SF3">
    <property type="entry name" value="D-GLUCURONYL C5-EPIMERASE"/>
    <property type="match status" value="1"/>
</dbReference>
<dbReference type="InterPro" id="IPR012341">
    <property type="entry name" value="6hp_glycosidase-like_sf"/>
</dbReference>
<dbReference type="Pfam" id="PF06662">
    <property type="entry name" value="C5-epim_C"/>
    <property type="match status" value="1"/>
</dbReference>
<evidence type="ECO:0000313" key="4">
    <source>
        <dbReference type="Proteomes" id="UP000008366"/>
    </source>
</evidence>
<dbReference type="STRING" id="1184609.KILIM_014_00480"/>
<dbReference type="GO" id="GO:0015012">
    <property type="term" value="P:heparan sulfate proteoglycan biosynthetic process"/>
    <property type="evidence" value="ECO:0007669"/>
    <property type="project" value="InterPro"/>
</dbReference>
<organism evidence="3 4">
    <name type="scientific">Kineosphaera limosa NBRC 100340</name>
    <dbReference type="NCBI Taxonomy" id="1184609"/>
    <lineage>
        <taxon>Bacteria</taxon>
        <taxon>Bacillati</taxon>
        <taxon>Actinomycetota</taxon>
        <taxon>Actinomycetes</taxon>
        <taxon>Micrococcales</taxon>
        <taxon>Dermatophilaceae</taxon>
        <taxon>Kineosphaera</taxon>
    </lineage>
</organism>
<sequence>MRSRCALLTLALAPTLTLTLALAAGVGVSPTATAQPAPAQRIPEQRIVTDQSTVFSALSAGEPRVSGAASLARVGLLPGSTGPALAAALTAAATITDAQAPATSGWARITGTSLPAFRTGSDTLRRVGPEQRPYARAGLAPLTPDRPHDDAGVLVYERGGQTHDHPVLQARHIPMWTASYRNGGGREYLDKAIAHGERLLTTGEHTRSALYFPYHFDFALHGDDAHPMHAPWYSAMAQGQALSAFVALYETTGQPRWREAADETFASFLRPRAEGRPWTVDVDDKGLLWFEEYAGPNPDRAFNGHMFALFGVYDYWWLTGDPQARQVVLGGLEATRVRVRDIRVPGGTSRYCLTHRVSDDNYHRVHIGQLFTLHTLTGSTDFARLGDAFIDDAPRDRQGGSGMIAAGRVEAVTVDEQGQPASTRIADVAAAQAVEFGARTLLPGRSGVWLRVDSGTLAGTWVREQPDHAWLQGARDAVTFGLPRAGMLGAGTQTGYAADTAGHWTAQSSVLIGQATPVHLAGRFSREGRTYFTVADGPLAGLAIDAADVKVE</sequence>
<keyword evidence="1" id="KW-0732">Signal</keyword>
<dbReference type="EMBL" id="BAHD01000014">
    <property type="protein sequence ID" value="GAB94912.1"/>
    <property type="molecule type" value="Genomic_DNA"/>
</dbReference>
<dbReference type="InterPro" id="IPR008928">
    <property type="entry name" value="6-hairpin_glycosidase_sf"/>
</dbReference>
<dbReference type="AlphaFoldDB" id="K6WS53"/>
<dbReference type="RefSeq" id="WP_006591444.1">
    <property type="nucleotide sequence ID" value="NZ_BAHD01000014.1"/>
</dbReference>
<dbReference type="InterPro" id="IPR039721">
    <property type="entry name" value="C5-epimerase"/>
</dbReference>
<reference evidence="3 4" key="1">
    <citation type="submission" date="2012-08" db="EMBL/GenBank/DDBJ databases">
        <title>Whole genome shotgun sequence of Kineosphaera limosa NBRC 100340.</title>
        <authorList>
            <person name="Yoshida I."/>
            <person name="Isaki S."/>
            <person name="Hosoyama A."/>
            <person name="Tsuchikane K."/>
            <person name="Katsumata H."/>
            <person name="Ando Y."/>
            <person name="Ohji S."/>
            <person name="Hamada M."/>
            <person name="Tamura T."/>
            <person name="Yamazoe A."/>
            <person name="Yamazaki S."/>
            <person name="Fujita N."/>
        </authorList>
    </citation>
    <scope>NUCLEOTIDE SEQUENCE [LARGE SCALE GENOMIC DNA]</scope>
    <source>
        <strain evidence="3 4">NBRC 100340</strain>
    </source>
</reference>
<protein>
    <recommendedName>
        <fullName evidence="2">D-glucuronyl C5-epimerase C-terminal domain-containing protein</fullName>
    </recommendedName>
</protein>
<dbReference type="eggNOG" id="COG5017">
    <property type="taxonomic scope" value="Bacteria"/>
</dbReference>
<accession>K6WS53</accession>
<dbReference type="SUPFAM" id="SSF48208">
    <property type="entry name" value="Six-hairpin glycosidases"/>
    <property type="match status" value="1"/>
</dbReference>
<dbReference type="InterPro" id="IPR010598">
    <property type="entry name" value="C5-epim_C"/>
</dbReference>
<comment type="caution">
    <text evidence="3">The sequence shown here is derived from an EMBL/GenBank/DDBJ whole genome shotgun (WGS) entry which is preliminary data.</text>
</comment>
<dbReference type="Gene3D" id="1.50.10.10">
    <property type="match status" value="1"/>
</dbReference>
<gene>
    <name evidence="3" type="ORF">KILIM_014_00480</name>
</gene>
<evidence type="ECO:0000259" key="2">
    <source>
        <dbReference type="Pfam" id="PF06662"/>
    </source>
</evidence>
<dbReference type="GO" id="GO:0005975">
    <property type="term" value="P:carbohydrate metabolic process"/>
    <property type="evidence" value="ECO:0007669"/>
    <property type="project" value="InterPro"/>
</dbReference>